<dbReference type="PROSITE" id="PS50206">
    <property type="entry name" value="RHODANESE_3"/>
    <property type="match status" value="1"/>
</dbReference>
<sequence>MVTATVIPIQCIRLSFLPIVHLNRRSIQFSIAAAAASESKLRRSCYFLSQRESFLLHRARASFEEPPNDPKFVPLTVDDPVFGPPALLLMGFDVAETNEIQEFLKDIDGEFLKIIHCTEDMLAQSIWDAVHCEQPNLKDVKVARSLPRICFLSGLNGEEMLMLIDAFPKIGLRPAVFAALVPNSADKLLKDVAEEIMCDHEMLGEGSMGVRTKMALRISYITPSELISMRRVSKVAIVDVRDEERSYDAHIAGSHHYASGNFSGRMPDLVEALKGKDTAVFHCALSQVRGPTCAQMFVDYLSKKSEDAGIREVVILERGFNGWKASGREVCSCMDNPCKAEAA</sequence>
<dbReference type="SMART" id="SM00450">
    <property type="entry name" value="RHOD"/>
    <property type="match status" value="1"/>
</dbReference>
<dbReference type="EC" id="1.20.4.1" evidence="2"/>
<evidence type="ECO:0000259" key="6">
    <source>
        <dbReference type="PROSITE" id="PS50206"/>
    </source>
</evidence>
<dbReference type="InterPro" id="IPR001763">
    <property type="entry name" value="Rhodanese-like_dom"/>
</dbReference>
<protein>
    <recommendedName>
        <fullName evidence="2">arsenate reductase (glutathione/glutaredoxin)</fullName>
        <ecNumber evidence="2">1.20.4.1</ecNumber>
    </recommendedName>
</protein>
<dbReference type="Pfam" id="PF12646">
    <property type="entry name" value="DUF3783"/>
    <property type="match status" value="1"/>
</dbReference>
<dbReference type="PANTHER" id="PTHR35732:SF1">
    <property type="entry name" value="OS10G0545100 PROTEIN"/>
    <property type="match status" value="1"/>
</dbReference>
<proteinExistence type="predicted"/>
<evidence type="ECO:0000313" key="7">
    <source>
        <dbReference type="EMBL" id="KAG0453976.1"/>
    </source>
</evidence>
<accession>A0A835PKN9</accession>
<dbReference type="Proteomes" id="UP000639772">
    <property type="component" value="Unassembled WGS sequence"/>
</dbReference>
<comment type="function">
    <text evidence="4">Possesses arsenate reductase activity in vitro. Catalyzes the reduction of arsenate [As(V)] to arsenite [As(III)]. May play a role in arsenic retention in roots.</text>
</comment>
<dbReference type="AlphaFoldDB" id="A0A835PKN9"/>
<dbReference type="Pfam" id="PF00581">
    <property type="entry name" value="Rhodanese"/>
    <property type="match status" value="1"/>
</dbReference>
<dbReference type="InterPro" id="IPR036873">
    <property type="entry name" value="Rhodanese-like_dom_sf"/>
</dbReference>
<feature type="domain" description="Rhodanese" evidence="6">
    <location>
        <begin position="231"/>
        <end position="332"/>
    </location>
</feature>
<evidence type="ECO:0000256" key="5">
    <source>
        <dbReference type="ARBA" id="ARBA00055695"/>
    </source>
</evidence>
<dbReference type="SUPFAM" id="SSF52821">
    <property type="entry name" value="Rhodanese/Cell cycle control phosphatase"/>
    <property type="match status" value="1"/>
</dbReference>
<evidence type="ECO:0000256" key="1">
    <source>
        <dbReference type="ARBA" id="ARBA00023002"/>
    </source>
</evidence>
<dbReference type="GO" id="GO:0016791">
    <property type="term" value="F:phosphatase activity"/>
    <property type="evidence" value="ECO:0007669"/>
    <property type="project" value="UniProtKB-ARBA"/>
</dbReference>
<evidence type="ECO:0000256" key="3">
    <source>
        <dbReference type="ARBA" id="ARBA00051619"/>
    </source>
</evidence>
<dbReference type="OrthoDB" id="102559at2759"/>
<evidence type="ECO:0000256" key="4">
    <source>
        <dbReference type="ARBA" id="ARBA00054697"/>
    </source>
</evidence>
<keyword evidence="1" id="KW-0560">Oxidoreductase</keyword>
<reference evidence="7 8" key="1">
    <citation type="journal article" date="2020" name="Nat. Food">
        <title>A phased Vanilla planifolia genome enables genetic improvement of flavour and production.</title>
        <authorList>
            <person name="Hasing T."/>
            <person name="Tang H."/>
            <person name="Brym M."/>
            <person name="Khazi F."/>
            <person name="Huang T."/>
            <person name="Chambers A.H."/>
        </authorList>
    </citation>
    <scope>NUCLEOTIDE SEQUENCE [LARGE SCALE GENOMIC DNA]</scope>
    <source>
        <tissue evidence="7">Leaf</tissue>
    </source>
</reference>
<gene>
    <name evidence="7" type="ORF">HPP92_025280</name>
</gene>
<dbReference type="FunFam" id="3.40.250.10:FF:000037">
    <property type="entry name" value="Dual-specificity phosphatase CDC25"/>
    <property type="match status" value="1"/>
</dbReference>
<organism evidence="7 8">
    <name type="scientific">Vanilla planifolia</name>
    <name type="common">Vanilla</name>
    <dbReference type="NCBI Taxonomy" id="51239"/>
    <lineage>
        <taxon>Eukaryota</taxon>
        <taxon>Viridiplantae</taxon>
        <taxon>Streptophyta</taxon>
        <taxon>Embryophyta</taxon>
        <taxon>Tracheophyta</taxon>
        <taxon>Spermatophyta</taxon>
        <taxon>Magnoliopsida</taxon>
        <taxon>Liliopsida</taxon>
        <taxon>Asparagales</taxon>
        <taxon>Orchidaceae</taxon>
        <taxon>Vanilloideae</taxon>
        <taxon>Vanilleae</taxon>
        <taxon>Vanilla</taxon>
    </lineage>
</organism>
<comment type="caution">
    <text evidence="7">The sequence shown here is derived from an EMBL/GenBank/DDBJ whole genome shotgun (WGS) entry which is preliminary data.</text>
</comment>
<comment type="function">
    <text evidence="5">Possesses phosphatase activity towards p-nitrophenyl phosphate in vitro.</text>
</comment>
<evidence type="ECO:0000313" key="8">
    <source>
        <dbReference type="Proteomes" id="UP000639772"/>
    </source>
</evidence>
<dbReference type="InterPro" id="IPR016621">
    <property type="entry name" value="UCP014543"/>
</dbReference>
<comment type="catalytic activity">
    <reaction evidence="3">
        <text>[glutaredoxin]-dithiol + arsenate + glutathione + H(+) = glutathionyl-S-S-[glutaredoxin] + arsenite + H2O</text>
        <dbReference type="Rhea" id="RHEA:22016"/>
        <dbReference type="Rhea" id="RHEA-COMP:10729"/>
        <dbReference type="Rhea" id="RHEA-COMP:17668"/>
        <dbReference type="ChEBI" id="CHEBI:15377"/>
        <dbReference type="ChEBI" id="CHEBI:15378"/>
        <dbReference type="ChEBI" id="CHEBI:29242"/>
        <dbReference type="ChEBI" id="CHEBI:29950"/>
        <dbReference type="ChEBI" id="CHEBI:48597"/>
        <dbReference type="ChEBI" id="CHEBI:57925"/>
        <dbReference type="ChEBI" id="CHEBI:146199"/>
        <dbReference type="EC" id="1.20.4.1"/>
    </reaction>
</comment>
<name>A0A835PKN9_VANPL</name>
<dbReference type="PANTHER" id="PTHR35732">
    <property type="entry name" value="OS10G0545100 PROTEIN"/>
    <property type="match status" value="1"/>
</dbReference>
<evidence type="ECO:0000256" key="2">
    <source>
        <dbReference type="ARBA" id="ARBA00038969"/>
    </source>
</evidence>
<dbReference type="GO" id="GO:0008794">
    <property type="term" value="F:arsenate reductase (glutaredoxin) activity"/>
    <property type="evidence" value="ECO:0007669"/>
    <property type="project" value="UniProtKB-EC"/>
</dbReference>
<dbReference type="Gene3D" id="3.40.250.10">
    <property type="entry name" value="Rhodanese-like domain"/>
    <property type="match status" value="1"/>
</dbReference>
<dbReference type="EMBL" id="JADCNM010000014">
    <property type="protein sequence ID" value="KAG0453976.1"/>
    <property type="molecule type" value="Genomic_DNA"/>
</dbReference>